<dbReference type="NCBIfam" id="TIGR00797">
    <property type="entry name" value="matE"/>
    <property type="match status" value="1"/>
</dbReference>
<keyword evidence="3" id="KW-0050">Antiport</keyword>
<dbReference type="GO" id="GO:0005886">
    <property type="term" value="C:plasma membrane"/>
    <property type="evidence" value="ECO:0007669"/>
    <property type="project" value="UniProtKB-SubCell"/>
</dbReference>
<gene>
    <name evidence="11" type="primary">norM</name>
    <name evidence="11" type="ORF">Pan216_31320</name>
</gene>
<dbReference type="GO" id="GO:0015297">
    <property type="term" value="F:antiporter activity"/>
    <property type="evidence" value="ECO:0007669"/>
    <property type="project" value="UniProtKB-KW"/>
</dbReference>
<keyword evidence="12" id="KW-1185">Reference proteome</keyword>
<feature type="transmembrane region" description="Helical" evidence="10">
    <location>
        <begin position="394"/>
        <end position="415"/>
    </location>
</feature>
<keyword evidence="4" id="KW-1003">Cell membrane</keyword>
<comment type="subcellular location">
    <subcellularLocation>
        <location evidence="1">Cell membrane</location>
        <topology evidence="1">Multi-pass membrane protein</topology>
    </subcellularLocation>
</comment>
<evidence type="ECO:0000256" key="8">
    <source>
        <dbReference type="ARBA" id="ARBA00023136"/>
    </source>
</evidence>
<evidence type="ECO:0000256" key="3">
    <source>
        <dbReference type="ARBA" id="ARBA00022449"/>
    </source>
</evidence>
<keyword evidence="7" id="KW-0406">Ion transport</keyword>
<name>A0A518B5L7_9BACT</name>
<keyword evidence="8 10" id="KW-0472">Membrane</keyword>
<feature type="transmembrane region" description="Helical" evidence="10">
    <location>
        <begin position="318"/>
        <end position="338"/>
    </location>
</feature>
<dbReference type="InterPro" id="IPR048279">
    <property type="entry name" value="MdtK-like"/>
</dbReference>
<feature type="transmembrane region" description="Helical" evidence="10">
    <location>
        <begin position="134"/>
        <end position="155"/>
    </location>
</feature>
<feature type="transmembrane region" description="Helical" evidence="10">
    <location>
        <begin position="89"/>
        <end position="114"/>
    </location>
</feature>
<dbReference type="Proteomes" id="UP000317093">
    <property type="component" value="Chromosome"/>
</dbReference>
<evidence type="ECO:0000256" key="7">
    <source>
        <dbReference type="ARBA" id="ARBA00023065"/>
    </source>
</evidence>
<dbReference type="CDD" id="cd13133">
    <property type="entry name" value="MATE_like_7"/>
    <property type="match status" value="1"/>
</dbReference>
<dbReference type="InterPro" id="IPR050222">
    <property type="entry name" value="MATE_MdtK"/>
</dbReference>
<dbReference type="AlphaFoldDB" id="A0A518B5L7"/>
<evidence type="ECO:0000256" key="9">
    <source>
        <dbReference type="ARBA" id="ARBA00031636"/>
    </source>
</evidence>
<dbReference type="RefSeq" id="WP_419192548.1">
    <property type="nucleotide sequence ID" value="NZ_CP036279.1"/>
</dbReference>
<evidence type="ECO:0000256" key="2">
    <source>
        <dbReference type="ARBA" id="ARBA00022448"/>
    </source>
</evidence>
<keyword evidence="6 10" id="KW-1133">Transmembrane helix</keyword>
<dbReference type="GO" id="GO:0042910">
    <property type="term" value="F:xenobiotic transmembrane transporter activity"/>
    <property type="evidence" value="ECO:0007669"/>
    <property type="project" value="InterPro"/>
</dbReference>
<evidence type="ECO:0000256" key="6">
    <source>
        <dbReference type="ARBA" id="ARBA00022989"/>
    </source>
</evidence>
<feature type="transmembrane region" description="Helical" evidence="10">
    <location>
        <begin position="252"/>
        <end position="274"/>
    </location>
</feature>
<evidence type="ECO:0000256" key="5">
    <source>
        <dbReference type="ARBA" id="ARBA00022692"/>
    </source>
</evidence>
<feature type="transmembrane region" description="Helical" evidence="10">
    <location>
        <begin position="421"/>
        <end position="442"/>
    </location>
</feature>
<evidence type="ECO:0000256" key="1">
    <source>
        <dbReference type="ARBA" id="ARBA00004651"/>
    </source>
</evidence>
<feature type="transmembrane region" description="Helical" evidence="10">
    <location>
        <begin position="167"/>
        <end position="186"/>
    </location>
</feature>
<dbReference type="Pfam" id="PF01554">
    <property type="entry name" value="MatE"/>
    <property type="match status" value="2"/>
</dbReference>
<dbReference type="InterPro" id="IPR002528">
    <property type="entry name" value="MATE_fam"/>
</dbReference>
<proteinExistence type="predicted"/>
<dbReference type="KEGG" id="knv:Pan216_31320"/>
<evidence type="ECO:0000313" key="11">
    <source>
        <dbReference type="EMBL" id="QDU62265.1"/>
    </source>
</evidence>
<dbReference type="PANTHER" id="PTHR43298">
    <property type="entry name" value="MULTIDRUG RESISTANCE PROTEIN NORM-RELATED"/>
    <property type="match status" value="1"/>
</dbReference>
<feature type="transmembrane region" description="Helical" evidence="10">
    <location>
        <begin position="42"/>
        <end position="69"/>
    </location>
</feature>
<accession>A0A518B5L7</accession>
<feature type="transmembrane region" description="Helical" evidence="10">
    <location>
        <begin position="358"/>
        <end position="382"/>
    </location>
</feature>
<organism evidence="11 12">
    <name type="scientific">Kolteria novifilia</name>
    <dbReference type="NCBI Taxonomy" id="2527975"/>
    <lineage>
        <taxon>Bacteria</taxon>
        <taxon>Pseudomonadati</taxon>
        <taxon>Planctomycetota</taxon>
        <taxon>Planctomycetia</taxon>
        <taxon>Kolteriales</taxon>
        <taxon>Kolteriaceae</taxon>
        <taxon>Kolteria</taxon>
    </lineage>
</organism>
<feature type="transmembrane region" description="Helical" evidence="10">
    <location>
        <begin position="286"/>
        <end position="306"/>
    </location>
</feature>
<dbReference type="PIRSF" id="PIRSF006603">
    <property type="entry name" value="DinF"/>
    <property type="match status" value="1"/>
</dbReference>
<sequence>MNTGKEVAAIGGVRELLRIAFPLMLSASSQSVLYVIDRMFLTWYSTAALAAALPAGVCFWLVVSIPYGISNYVKTFVSQYTGAQRKDRVASAVWQGVYFSLCVGLVVPVIAPFAGTIFGSLMRDTEVATMTADYFAILCLAGAPFLVDLTLSAFFSGRGQTRTVFCVDLIGVVANILLDYVLIFGVGPIPEMGIQGAAAATALTYVIKLGLYLYLVGQVEDYRGIFAANRAIDIELFRRMVRFGLPDGMASFLELVCFSTFIFLMSTLGTASLAATNLAFNLSTLAFLPLLGIETAVIILVGQRIGENNHDTAAQTTWNAAGLATVYMAIPVVFLVAIPDVLSEPYFWFSDPVESAEIRATTAMLLRFVAAYTFFDALAVVFGGAIRGAGDTRFAMGFTFLAGLLVMVLPTYVGVTYLGNGLIAGWFAITAYVVVLGSGFLLRFVSGHWRNINVIEPTSKGVAVV</sequence>
<evidence type="ECO:0000256" key="10">
    <source>
        <dbReference type="SAM" id="Phobius"/>
    </source>
</evidence>
<feature type="transmembrane region" description="Helical" evidence="10">
    <location>
        <begin position="192"/>
        <end position="215"/>
    </location>
</feature>
<keyword evidence="2" id="KW-0813">Transport</keyword>
<evidence type="ECO:0000313" key="12">
    <source>
        <dbReference type="Proteomes" id="UP000317093"/>
    </source>
</evidence>
<dbReference type="EMBL" id="CP036279">
    <property type="protein sequence ID" value="QDU62265.1"/>
    <property type="molecule type" value="Genomic_DNA"/>
</dbReference>
<protein>
    <recommendedName>
        <fullName evidence="9">Multidrug-efflux transporter</fullName>
    </recommendedName>
</protein>
<dbReference type="GO" id="GO:0006811">
    <property type="term" value="P:monoatomic ion transport"/>
    <property type="evidence" value="ECO:0007669"/>
    <property type="project" value="UniProtKB-KW"/>
</dbReference>
<dbReference type="PANTHER" id="PTHR43298:SF2">
    <property type="entry name" value="FMN_FAD EXPORTER YEEO-RELATED"/>
    <property type="match status" value="1"/>
</dbReference>
<evidence type="ECO:0000256" key="4">
    <source>
        <dbReference type="ARBA" id="ARBA00022475"/>
    </source>
</evidence>
<reference evidence="11 12" key="1">
    <citation type="submission" date="2019-02" db="EMBL/GenBank/DDBJ databases">
        <title>Deep-cultivation of Planctomycetes and their phenomic and genomic characterization uncovers novel biology.</title>
        <authorList>
            <person name="Wiegand S."/>
            <person name="Jogler M."/>
            <person name="Boedeker C."/>
            <person name="Pinto D."/>
            <person name="Vollmers J."/>
            <person name="Rivas-Marin E."/>
            <person name="Kohn T."/>
            <person name="Peeters S.H."/>
            <person name="Heuer A."/>
            <person name="Rast P."/>
            <person name="Oberbeckmann S."/>
            <person name="Bunk B."/>
            <person name="Jeske O."/>
            <person name="Meyerdierks A."/>
            <person name="Storesund J.E."/>
            <person name="Kallscheuer N."/>
            <person name="Luecker S."/>
            <person name="Lage O.M."/>
            <person name="Pohl T."/>
            <person name="Merkel B.J."/>
            <person name="Hornburger P."/>
            <person name="Mueller R.-W."/>
            <person name="Bruemmer F."/>
            <person name="Labrenz M."/>
            <person name="Spormann A.M."/>
            <person name="Op den Camp H."/>
            <person name="Overmann J."/>
            <person name="Amann R."/>
            <person name="Jetten M.S.M."/>
            <person name="Mascher T."/>
            <person name="Medema M.H."/>
            <person name="Devos D.P."/>
            <person name="Kaster A.-K."/>
            <person name="Ovreas L."/>
            <person name="Rohde M."/>
            <person name="Galperin M.Y."/>
            <person name="Jogler C."/>
        </authorList>
    </citation>
    <scope>NUCLEOTIDE SEQUENCE [LARGE SCALE GENOMIC DNA]</scope>
    <source>
        <strain evidence="11 12">Pan216</strain>
    </source>
</reference>
<keyword evidence="5 10" id="KW-0812">Transmembrane</keyword>